<dbReference type="GO" id="GO:0046872">
    <property type="term" value="F:metal ion binding"/>
    <property type="evidence" value="ECO:0007669"/>
    <property type="project" value="UniProtKB-KW"/>
</dbReference>
<keyword evidence="2" id="KW-0809">Transit peptide</keyword>
<comment type="caution">
    <text evidence="5">The sequence shown here is derived from an EMBL/GenBank/DDBJ whole genome shotgun (WGS) entry which is preliminary data.</text>
</comment>
<dbReference type="GO" id="GO:0051536">
    <property type="term" value="F:iron-sulfur cluster binding"/>
    <property type="evidence" value="ECO:0007669"/>
    <property type="project" value="UniProtKB-KW"/>
</dbReference>
<dbReference type="InterPro" id="IPR052571">
    <property type="entry name" value="Mt_RNA_Methyltransferase"/>
</dbReference>
<dbReference type="RefSeq" id="WP_046110101.1">
    <property type="nucleotide sequence ID" value="NZ_JZEX01000157.1"/>
</dbReference>
<dbReference type="PANTHER" id="PTHR13184:SF5">
    <property type="entry name" value="METHYLTRANSFERASE-LIKE PROTEIN 17, MITOCHONDRIAL"/>
    <property type="match status" value="1"/>
</dbReference>
<dbReference type="AlphaFoldDB" id="A0A0F5FHU6"/>
<evidence type="ECO:0008006" key="7">
    <source>
        <dbReference type="Google" id="ProtNLM"/>
    </source>
</evidence>
<evidence type="ECO:0000313" key="5">
    <source>
        <dbReference type="EMBL" id="KKB08469.1"/>
    </source>
</evidence>
<accession>A0A0F5FHU6</accession>
<dbReference type="InterPro" id="IPR015324">
    <property type="entry name" value="Ribosomal_Rsm22-like"/>
</dbReference>
<dbReference type="GO" id="GO:0006412">
    <property type="term" value="P:translation"/>
    <property type="evidence" value="ECO:0007669"/>
    <property type="project" value="InterPro"/>
</dbReference>
<evidence type="ECO:0000313" key="6">
    <source>
        <dbReference type="Proteomes" id="UP000033632"/>
    </source>
</evidence>
<name>A0A0F5FHU6_9HYPH</name>
<dbReference type="Gene3D" id="3.40.50.150">
    <property type="entry name" value="Vaccinia Virus protein VP39"/>
    <property type="match status" value="1"/>
</dbReference>
<proteinExistence type="predicted"/>
<gene>
    <name evidence="5" type="ORF">VE25_18280</name>
</gene>
<keyword evidence="6" id="KW-1185">Reference proteome</keyword>
<protein>
    <recommendedName>
        <fullName evidence="7">SAM-dependent methyltransferase</fullName>
    </recommendedName>
</protein>
<evidence type="ECO:0000256" key="4">
    <source>
        <dbReference type="ARBA" id="ARBA00023014"/>
    </source>
</evidence>
<dbReference type="GO" id="GO:0003735">
    <property type="term" value="F:structural constituent of ribosome"/>
    <property type="evidence" value="ECO:0007669"/>
    <property type="project" value="TreeGrafter"/>
</dbReference>
<sequence>MAELPEELKLALRAFTAGRSRRGLAERSGHISAQYRERVPSARHVAADEDALAYALSRMPATYAAVSYALAEARELIGGFAPETLLDAGAGPGTASWAACEIWPELADITMLDHNQRFLSLAEALAAGSSFPALRAARAVRGELTALPLSESRYDLVTLGYALTELPDERVVPLALDLWKQTEGVLVIVEPGRPRDYQRLMQARKALVAAGARIVAPCPHADDCPLTGDDWCHFSVRLARSRDHQTLKNARLGYEDEKFSYIVAARPPLAGEGGWSRVIKPPAATKFSIDTELCTATRLAHQRVLKREGEAFKKARKLEWGDRAVEPQV</sequence>
<organism evidence="5 6">
    <name type="scientific">Devosia geojensis</name>
    <dbReference type="NCBI Taxonomy" id="443610"/>
    <lineage>
        <taxon>Bacteria</taxon>
        <taxon>Pseudomonadati</taxon>
        <taxon>Pseudomonadota</taxon>
        <taxon>Alphaproteobacteria</taxon>
        <taxon>Hyphomicrobiales</taxon>
        <taxon>Devosiaceae</taxon>
        <taxon>Devosia</taxon>
    </lineage>
</organism>
<dbReference type="Proteomes" id="UP000033632">
    <property type="component" value="Unassembled WGS sequence"/>
</dbReference>
<evidence type="ECO:0000256" key="2">
    <source>
        <dbReference type="ARBA" id="ARBA00022946"/>
    </source>
</evidence>
<evidence type="ECO:0000256" key="3">
    <source>
        <dbReference type="ARBA" id="ARBA00023004"/>
    </source>
</evidence>
<keyword evidence="3" id="KW-0408">Iron</keyword>
<keyword evidence="1" id="KW-0479">Metal-binding</keyword>
<dbReference type="InterPro" id="IPR029063">
    <property type="entry name" value="SAM-dependent_MTases_sf"/>
</dbReference>
<evidence type="ECO:0000256" key="1">
    <source>
        <dbReference type="ARBA" id="ARBA00022723"/>
    </source>
</evidence>
<dbReference type="SUPFAM" id="SSF53335">
    <property type="entry name" value="S-adenosyl-L-methionine-dependent methyltransferases"/>
    <property type="match status" value="1"/>
</dbReference>
<dbReference type="EMBL" id="JZEX01000157">
    <property type="protein sequence ID" value="KKB08469.1"/>
    <property type="molecule type" value="Genomic_DNA"/>
</dbReference>
<dbReference type="PATRIC" id="fig|443610.3.peg.1964"/>
<dbReference type="Pfam" id="PF09243">
    <property type="entry name" value="Rsm22"/>
    <property type="match status" value="1"/>
</dbReference>
<keyword evidence="4" id="KW-0411">Iron-sulfur</keyword>
<dbReference type="GO" id="GO:0008168">
    <property type="term" value="F:methyltransferase activity"/>
    <property type="evidence" value="ECO:0007669"/>
    <property type="project" value="InterPro"/>
</dbReference>
<dbReference type="GO" id="GO:0015935">
    <property type="term" value="C:small ribosomal subunit"/>
    <property type="evidence" value="ECO:0007669"/>
    <property type="project" value="TreeGrafter"/>
</dbReference>
<dbReference type="PANTHER" id="PTHR13184">
    <property type="entry name" value="37S RIBOSOMAL PROTEIN S22"/>
    <property type="match status" value="1"/>
</dbReference>
<reference evidence="5 6" key="1">
    <citation type="submission" date="2015-03" db="EMBL/GenBank/DDBJ databases">
        <authorList>
            <person name="Hassan Y.I."/>
            <person name="Lepp D."/>
            <person name="Li X.-Z."/>
            <person name="Zhou T."/>
        </authorList>
    </citation>
    <scope>NUCLEOTIDE SEQUENCE [LARGE SCALE GENOMIC DNA]</scope>
    <source>
        <strain evidence="5 6">BD-c194</strain>
    </source>
</reference>
<dbReference type="STRING" id="443610.VE25_18280"/>
<dbReference type="OrthoDB" id="9799639at2"/>